<organism evidence="3">
    <name type="scientific">viral metagenome</name>
    <dbReference type="NCBI Taxonomy" id="1070528"/>
    <lineage>
        <taxon>unclassified sequences</taxon>
        <taxon>metagenomes</taxon>
        <taxon>organismal metagenomes</taxon>
    </lineage>
</organism>
<dbReference type="SUPFAM" id="SSF47592">
    <property type="entry name" value="SWIB/MDM2 domain"/>
    <property type="match status" value="1"/>
</dbReference>
<evidence type="ECO:0000313" key="3">
    <source>
        <dbReference type="EMBL" id="QHS98240.1"/>
    </source>
</evidence>
<dbReference type="InterPro" id="IPR019835">
    <property type="entry name" value="SWIB_domain"/>
</dbReference>
<accession>A0A6C0C1I2</accession>
<feature type="domain" description="DM2" evidence="2">
    <location>
        <begin position="112"/>
        <end position="195"/>
    </location>
</feature>
<dbReference type="PROSITE" id="PS51925">
    <property type="entry name" value="SWIB_MDM2"/>
    <property type="match status" value="1"/>
</dbReference>
<proteinExistence type="predicted"/>
<dbReference type="Gene3D" id="1.10.245.10">
    <property type="entry name" value="SWIB/MDM2 domain"/>
    <property type="match status" value="1"/>
</dbReference>
<feature type="compositionally biased region" description="Basic and acidic residues" evidence="1">
    <location>
        <begin position="11"/>
        <end position="23"/>
    </location>
</feature>
<protein>
    <recommendedName>
        <fullName evidence="2">DM2 domain-containing protein</fullName>
    </recommendedName>
</protein>
<dbReference type="AlphaFoldDB" id="A0A6C0C1I2"/>
<dbReference type="PANTHER" id="PTHR13844">
    <property type="entry name" value="SWI/SNF-RELATED MATRIX-ASSOCIATED ACTIN-DEPENDENT REGULATOR OF CHROMATIN SUBFAMILY D"/>
    <property type="match status" value="1"/>
</dbReference>
<evidence type="ECO:0000256" key="1">
    <source>
        <dbReference type="SAM" id="MobiDB-lite"/>
    </source>
</evidence>
<dbReference type="EMBL" id="MN739312">
    <property type="protein sequence ID" value="QHS98240.1"/>
    <property type="molecule type" value="Genomic_DNA"/>
</dbReference>
<sequence length="201" mass="22287">MVRTSKAPVTDSKRSAKKEKSTPVKDAAPAPTPAPVEEAPAPTEEAPADEVNTLVSKMNDFNSKLQQLASIFASVKTDFKTLSKTVDREMKAAVKAASSRKRRKNENRAPSGFIKPCPISEELAKFLQKDIGTEMARTEVSKEINQYIVANNLRDKTNGRVIIPDKKLTSLLKVGKEDQLTYFNLQKYLKPHFIKSVPQTA</sequence>
<dbReference type="Pfam" id="PF02201">
    <property type="entry name" value="SWIB"/>
    <property type="match status" value="1"/>
</dbReference>
<feature type="compositionally biased region" description="Low complexity" evidence="1">
    <location>
        <begin position="35"/>
        <end position="50"/>
    </location>
</feature>
<dbReference type="InterPro" id="IPR036885">
    <property type="entry name" value="SWIB_MDM2_dom_sf"/>
</dbReference>
<reference evidence="3" key="1">
    <citation type="journal article" date="2020" name="Nature">
        <title>Giant virus diversity and host interactions through global metagenomics.</title>
        <authorList>
            <person name="Schulz F."/>
            <person name="Roux S."/>
            <person name="Paez-Espino D."/>
            <person name="Jungbluth S."/>
            <person name="Walsh D.A."/>
            <person name="Denef V.J."/>
            <person name="McMahon K.D."/>
            <person name="Konstantinidis K.T."/>
            <person name="Eloe-Fadrosh E.A."/>
            <person name="Kyrpides N.C."/>
            <person name="Woyke T."/>
        </authorList>
    </citation>
    <scope>NUCLEOTIDE SEQUENCE</scope>
    <source>
        <strain evidence="3">GVMAG-M-3300020182-84</strain>
    </source>
</reference>
<feature type="region of interest" description="Disordered" evidence="1">
    <location>
        <begin position="1"/>
        <end position="50"/>
    </location>
</feature>
<name>A0A6C0C1I2_9ZZZZ</name>
<dbReference type="SMART" id="SM00151">
    <property type="entry name" value="SWIB"/>
    <property type="match status" value="1"/>
</dbReference>
<dbReference type="InterPro" id="IPR003121">
    <property type="entry name" value="SWIB_MDM2_domain"/>
</dbReference>
<evidence type="ECO:0000259" key="2">
    <source>
        <dbReference type="PROSITE" id="PS51925"/>
    </source>
</evidence>
<dbReference type="CDD" id="cd10567">
    <property type="entry name" value="SWIB-MDM2_like"/>
    <property type="match status" value="1"/>
</dbReference>